<gene>
    <name evidence="2" type="ORF">NAEGRDRAFT_52279</name>
</gene>
<dbReference type="OMA" id="FKRVCEE"/>
<dbReference type="STRING" id="5762.D2VU72"/>
<dbReference type="GO" id="GO:0016491">
    <property type="term" value="F:oxidoreductase activity"/>
    <property type="evidence" value="ECO:0007669"/>
    <property type="project" value="UniProtKB-KW"/>
</dbReference>
<reference evidence="2 3" key="1">
    <citation type="journal article" date="2010" name="Cell">
        <title>The genome of Naegleria gruberi illuminates early eukaryotic versatility.</title>
        <authorList>
            <person name="Fritz-Laylin L.K."/>
            <person name="Prochnik S.E."/>
            <person name="Ginger M.L."/>
            <person name="Dacks J.B."/>
            <person name="Carpenter M.L."/>
            <person name="Field M.C."/>
            <person name="Kuo A."/>
            <person name="Paredez A."/>
            <person name="Chapman J."/>
            <person name="Pham J."/>
            <person name="Shu S."/>
            <person name="Neupane R."/>
            <person name="Cipriano M."/>
            <person name="Mancuso J."/>
            <person name="Tu H."/>
            <person name="Salamov A."/>
            <person name="Lindquist E."/>
            <person name="Shapiro H."/>
            <person name="Lucas S."/>
            <person name="Grigoriev I.V."/>
            <person name="Cande W.Z."/>
            <person name="Fulton C."/>
            <person name="Rokhsar D.S."/>
            <person name="Dawson S.C."/>
        </authorList>
    </citation>
    <scope>NUCLEOTIDE SEQUENCE [LARGE SCALE GENOMIC DNA]</scope>
    <source>
        <strain evidence="2 3">NEG-M</strain>
    </source>
</reference>
<dbReference type="GeneID" id="8855748"/>
<dbReference type="Gene3D" id="3.40.50.720">
    <property type="entry name" value="NAD(P)-binding Rossmann-like Domain"/>
    <property type="match status" value="1"/>
</dbReference>
<sequence>MATKQALCVGGTSGIGRALAIKLASQKINVSIMGRSEQAGKEIIEEMQKLNPQGKFEMISVDATLMKDIERVCEEYKKNHDRLDYCVLTQGIANMGARTETKEGLEFKLALHYYGRMLFIRQLQDLLRSTSKNSNVKVLSVLSAGIHSYTHMDDLDLKQNYTLKNAADASGFYNDLAMDSLSRDEGNENIAFMHQYPGFIATQWGRELWAPLRWAWNVGTMLARSPEQYAEYTFNAALSEEKIRKGFYLLDQYGEPKGVTKNHTENYREIVWKHTLEVLNKVLGK</sequence>
<accession>D2VU72</accession>
<evidence type="ECO:0000256" key="1">
    <source>
        <dbReference type="ARBA" id="ARBA00023002"/>
    </source>
</evidence>
<dbReference type="InterPro" id="IPR036291">
    <property type="entry name" value="NAD(P)-bd_dom_sf"/>
</dbReference>
<dbReference type="OrthoDB" id="2898509at2759"/>
<evidence type="ECO:0000313" key="3">
    <source>
        <dbReference type="Proteomes" id="UP000006671"/>
    </source>
</evidence>
<dbReference type="InterPro" id="IPR002347">
    <property type="entry name" value="SDR_fam"/>
</dbReference>
<protein>
    <submittedName>
        <fullName evidence="2">FabG domain-containing protein</fullName>
    </submittedName>
</protein>
<keyword evidence="1" id="KW-0560">Oxidoreductase</keyword>
<dbReference type="PANTHER" id="PTHR47534">
    <property type="entry name" value="YALI0E05731P"/>
    <property type="match status" value="1"/>
</dbReference>
<name>D2VU72_NAEGR</name>
<dbReference type="VEuPathDB" id="AmoebaDB:NAEGRDRAFT_52279"/>
<dbReference type="Pfam" id="PF00106">
    <property type="entry name" value="adh_short"/>
    <property type="match status" value="1"/>
</dbReference>
<dbReference type="Proteomes" id="UP000006671">
    <property type="component" value="Unassembled WGS sequence"/>
</dbReference>
<evidence type="ECO:0000313" key="2">
    <source>
        <dbReference type="EMBL" id="EFC39636.1"/>
    </source>
</evidence>
<dbReference type="EMBL" id="GG738898">
    <property type="protein sequence ID" value="EFC39636.1"/>
    <property type="molecule type" value="Genomic_DNA"/>
</dbReference>
<keyword evidence="3" id="KW-1185">Reference proteome</keyword>
<proteinExistence type="predicted"/>
<organism evidence="3">
    <name type="scientific">Naegleria gruberi</name>
    <name type="common">Amoeba</name>
    <dbReference type="NCBI Taxonomy" id="5762"/>
    <lineage>
        <taxon>Eukaryota</taxon>
        <taxon>Discoba</taxon>
        <taxon>Heterolobosea</taxon>
        <taxon>Tetramitia</taxon>
        <taxon>Eutetramitia</taxon>
        <taxon>Vahlkampfiidae</taxon>
        <taxon>Naegleria</taxon>
    </lineage>
</organism>
<dbReference type="RefSeq" id="XP_002672380.1">
    <property type="nucleotide sequence ID" value="XM_002672334.1"/>
</dbReference>
<dbReference type="InterPro" id="IPR052228">
    <property type="entry name" value="Sec_Metab_Biosynth_Oxidored"/>
</dbReference>
<dbReference type="InParanoid" id="D2VU72"/>
<dbReference type="AlphaFoldDB" id="D2VU72"/>
<dbReference type="KEGG" id="ngr:NAEGRDRAFT_52279"/>
<dbReference type="PANTHER" id="PTHR47534:SF3">
    <property type="entry name" value="ALCOHOL DEHYDROGENASE-LIKE C-TERMINAL DOMAIN-CONTAINING PROTEIN"/>
    <property type="match status" value="1"/>
</dbReference>
<dbReference type="SUPFAM" id="SSF51735">
    <property type="entry name" value="NAD(P)-binding Rossmann-fold domains"/>
    <property type="match status" value="1"/>
</dbReference>
<dbReference type="eggNOG" id="KOG1208">
    <property type="taxonomic scope" value="Eukaryota"/>
</dbReference>